<feature type="transmembrane region" description="Helical" evidence="7">
    <location>
        <begin position="371"/>
        <end position="396"/>
    </location>
</feature>
<feature type="transmembrane region" description="Helical" evidence="7">
    <location>
        <begin position="320"/>
        <end position="344"/>
    </location>
</feature>
<evidence type="ECO:0000256" key="2">
    <source>
        <dbReference type="ARBA" id="ARBA00009706"/>
    </source>
</evidence>
<dbReference type="CTD" id="39250"/>
<reference evidence="8" key="1">
    <citation type="submission" date="2022-01" db="UniProtKB">
        <authorList>
            <consortium name="EnsemblMetazoa"/>
        </authorList>
    </citation>
    <scope>IDENTIFICATION</scope>
</reference>
<keyword evidence="3 7" id="KW-0812">Transmembrane</keyword>
<name>A0A8I6RHX5_CIMLE</name>
<dbReference type="InterPro" id="IPR019395">
    <property type="entry name" value="Transmembrane_161A/B"/>
</dbReference>
<dbReference type="AlphaFoldDB" id="A0A8I6RHX5"/>
<dbReference type="PANTHER" id="PTHR13624:SF6">
    <property type="entry name" value="EMEI"/>
    <property type="match status" value="1"/>
</dbReference>
<dbReference type="Proteomes" id="UP000494040">
    <property type="component" value="Unassembled WGS sequence"/>
</dbReference>
<feature type="transmembrane region" description="Helical" evidence="7">
    <location>
        <begin position="269"/>
        <end position="289"/>
    </location>
</feature>
<feature type="transmembrane region" description="Helical" evidence="7">
    <location>
        <begin position="109"/>
        <end position="130"/>
    </location>
</feature>
<evidence type="ECO:0000256" key="4">
    <source>
        <dbReference type="ARBA" id="ARBA00022989"/>
    </source>
</evidence>
<keyword evidence="5 7" id="KW-0472">Membrane</keyword>
<dbReference type="GO" id="GO:0016020">
    <property type="term" value="C:membrane"/>
    <property type="evidence" value="ECO:0007669"/>
    <property type="project" value="UniProtKB-SubCell"/>
</dbReference>
<keyword evidence="4 7" id="KW-1133">Transmembrane helix</keyword>
<proteinExistence type="inferred from homology"/>
<keyword evidence="9" id="KW-1185">Reference proteome</keyword>
<feature type="transmembrane region" description="Helical" evidence="7">
    <location>
        <begin position="136"/>
        <end position="162"/>
    </location>
</feature>
<evidence type="ECO:0000313" key="9">
    <source>
        <dbReference type="Proteomes" id="UP000494040"/>
    </source>
</evidence>
<comment type="subcellular location">
    <subcellularLocation>
        <location evidence="1">Membrane</location>
        <topology evidence="1">Multi-pass membrane protein</topology>
    </subcellularLocation>
</comment>
<keyword evidence="6" id="KW-0325">Glycoprotein</keyword>
<dbReference type="EnsemblMetazoa" id="XM_014391050.2">
    <property type="protein sequence ID" value="XP_014246536.1"/>
    <property type="gene ID" value="LOC106664945"/>
</dbReference>
<protein>
    <recommendedName>
        <fullName evidence="10">Transmembrane protein 161B</fullName>
    </recommendedName>
</protein>
<evidence type="ECO:0008006" key="10">
    <source>
        <dbReference type="Google" id="ProtNLM"/>
    </source>
</evidence>
<dbReference type="GeneID" id="106664945"/>
<organism evidence="8 9">
    <name type="scientific">Cimex lectularius</name>
    <name type="common">Bed bug</name>
    <name type="synonym">Acanthia lectularia</name>
    <dbReference type="NCBI Taxonomy" id="79782"/>
    <lineage>
        <taxon>Eukaryota</taxon>
        <taxon>Metazoa</taxon>
        <taxon>Ecdysozoa</taxon>
        <taxon>Arthropoda</taxon>
        <taxon>Hexapoda</taxon>
        <taxon>Insecta</taxon>
        <taxon>Pterygota</taxon>
        <taxon>Neoptera</taxon>
        <taxon>Paraneoptera</taxon>
        <taxon>Hemiptera</taxon>
        <taxon>Heteroptera</taxon>
        <taxon>Panheteroptera</taxon>
        <taxon>Cimicomorpha</taxon>
        <taxon>Cimicidae</taxon>
        <taxon>Cimex</taxon>
    </lineage>
</organism>
<evidence type="ECO:0000256" key="5">
    <source>
        <dbReference type="ARBA" id="ARBA00023136"/>
    </source>
</evidence>
<sequence>MALLGYQLVITLVMVSVIQKLGRHFSFAKWLICSTGLTRFLYPTDDELRTLAGIPKEKTKGKKDRRYHENGLSSSVFHVPRNLEFQMETTQVSFLDVIHLRYYSDYQMLLDFSLYSLIVYTLTEIYSYFMPLKDEINLSMVWCFLVILFSMKILLTLTFQYFTGEQSIGERSTVIVTFFAYLVLAMAILLIDEKNLETGLEQAYASFNSSAHAFLERHGLNSEGPASKFILKFCIALWCALIGALFTFPGLRMAKMHWDALKYCKERHVVSFFLHINFATPFLLVLLWLRSVTKHYLTVRIFQGMETPILTERAFDSLRLVLIIVAVIIRLGLMPLYLQAYLNIADMRVQEQRKEAGRITNKDLQKKIAAVFYYMCVVALQYLAPLLLCLFFTLMFKTLGEYQWSSIFDQTNTSDQECPVDGAPRVGMPLAEEDSVLRSAQEITLAIDSLKQVLTRDVARGVFGFATWWLCFAWFASSSLGLLYQSYFTHS</sequence>
<evidence type="ECO:0000256" key="7">
    <source>
        <dbReference type="SAM" id="Phobius"/>
    </source>
</evidence>
<dbReference type="PANTHER" id="PTHR13624">
    <property type="entry name" value="RE42071P"/>
    <property type="match status" value="1"/>
</dbReference>
<dbReference type="KEGG" id="clec:106664945"/>
<dbReference type="Pfam" id="PF10268">
    <property type="entry name" value="Tmemb_161AB"/>
    <property type="match status" value="1"/>
</dbReference>
<dbReference type="RefSeq" id="XP_014246536.1">
    <property type="nucleotide sequence ID" value="XM_014391050.2"/>
</dbReference>
<feature type="transmembrane region" description="Helical" evidence="7">
    <location>
        <begin position="229"/>
        <end position="248"/>
    </location>
</feature>
<comment type="similarity">
    <text evidence="2">Belongs to the TMEM161 family.</text>
</comment>
<dbReference type="OrthoDB" id="784140at2759"/>
<evidence type="ECO:0000256" key="3">
    <source>
        <dbReference type="ARBA" id="ARBA00022692"/>
    </source>
</evidence>
<accession>A0A8I6RHX5</accession>
<feature type="transmembrane region" description="Helical" evidence="7">
    <location>
        <begin position="462"/>
        <end position="484"/>
    </location>
</feature>
<evidence type="ECO:0000256" key="6">
    <source>
        <dbReference type="ARBA" id="ARBA00023180"/>
    </source>
</evidence>
<dbReference type="OMA" id="RFALMPI"/>
<evidence type="ECO:0000256" key="1">
    <source>
        <dbReference type="ARBA" id="ARBA00004141"/>
    </source>
</evidence>
<evidence type="ECO:0000313" key="8">
    <source>
        <dbReference type="EnsemblMetazoa" id="XP_014246536.1"/>
    </source>
</evidence>
<feature type="transmembrane region" description="Helical" evidence="7">
    <location>
        <begin position="174"/>
        <end position="191"/>
    </location>
</feature>